<dbReference type="CDD" id="cd00130">
    <property type="entry name" value="PAS"/>
    <property type="match status" value="3"/>
</dbReference>
<dbReference type="PATRIC" id="fig|761659.10.peg.626"/>
<dbReference type="PRINTS" id="PR00344">
    <property type="entry name" value="BCTRLSENSOR"/>
</dbReference>
<dbReference type="Pfam" id="PF13426">
    <property type="entry name" value="PAS_9"/>
    <property type="match status" value="1"/>
</dbReference>
<dbReference type="Gene3D" id="3.30.565.10">
    <property type="entry name" value="Histidine kinase-like ATPase, C-terminal domain"/>
    <property type="match status" value="1"/>
</dbReference>
<keyword evidence="5" id="KW-0418">Kinase</keyword>
<dbReference type="InterPro" id="IPR003594">
    <property type="entry name" value="HATPase_dom"/>
</dbReference>
<dbReference type="InterPro" id="IPR000700">
    <property type="entry name" value="PAS-assoc_C"/>
</dbReference>
<dbReference type="SUPFAM" id="SSF55874">
    <property type="entry name" value="ATPase domain of HSP90 chaperone/DNA topoisomerase II/histidine kinase"/>
    <property type="match status" value="1"/>
</dbReference>
<dbReference type="Proteomes" id="UP000000933">
    <property type="component" value="Chromosome"/>
</dbReference>
<evidence type="ECO:0000256" key="5">
    <source>
        <dbReference type="ARBA" id="ARBA00022777"/>
    </source>
</evidence>
<evidence type="ECO:0000256" key="3">
    <source>
        <dbReference type="ARBA" id="ARBA00022553"/>
    </source>
</evidence>
<dbReference type="Pfam" id="PF08448">
    <property type="entry name" value="PAS_4"/>
    <property type="match status" value="3"/>
</dbReference>
<dbReference type="HOGENOM" id="CLU_000445_114_58_10"/>
<name>D5H618_SALRM</name>
<dbReference type="EMBL" id="FP565814">
    <property type="protein sequence ID" value="CBH23473.1"/>
    <property type="molecule type" value="Genomic_DNA"/>
</dbReference>
<dbReference type="InterPro" id="IPR036097">
    <property type="entry name" value="HisK_dim/P_sf"/>
</dbReference>
<dbReference type="Pfam" id="PF00512">
    <property type="entry name" value="HisKA"/>
    <property type="match status" value="1"/>
</dbReference>
<dbReference type="KEGG" id="srm:SRM_00552"/>
<dbReference type="Pfam" id="PF02518">
    <property type="entry name" value="HATPase_c"/>
    <property type="match status" value="1"/>
</dbReference>
<sequence length="735" mass="83023">MIRDRSSTHPLRPTRFSTDMISPAVQNLNDDEALRRSTVLERVSEGVVALDTNLRYTYVNDRAEQILDADRAQLIGRHVWDAFPESEETAAEDALDLALATQEQQSFERYDPSLDRWFEVRVYPDESGLSLYFTDITDRKASEQALAQKNRQLSALIENTAQAVYVKDRAGRYQFVNEAAADLVGLSPEEAVGKRAEDLFDAESAAEIRRVDEQILADGTADSYEATRFIDGTKHVFLENRYPHRNEDGTIVGIVGISREITERKRREKTLEGSRQRLKSLFEDLPDSVVIHDAEGHILDVNEQTVDELGYTYRELRSMNVADFEVGLSQEELRETWRTMEVGDRAKKSGRHRRKDGSSFPIEVWVDKTEIGGEKRFIALTRDVTEQLQKERKLKALTEEYHALLENAEDAIFFLDVEEEESGTEFRFERLNPYHEAATGLDSESVRGKTPREVLGPDLGAELEANYHRCVEAGAPISYQEELDMPAGPRIWQTKLAPVVVDGTVTRIVGIARDVTAQVHREEKLRRKNERLDEFAGIVAHDLRNPLNVAQMRTTLSVEDPDYEELHRRKVHEALDRMEDIISDTLVLARRGNEAESLEPVSVTDIADQCWDMVETNAASLIVDDACTIEGDPDRLRHVFENLFRNAVEHSGGDVTVRVGRADDAVLYVEDDGPGVPPARRETAFKPGETSREQGTGFGLSIVKRIAEAHGWGVRLTESPDGGARFEFTGVEIRS</sequence>
<feature type="domain" description="PAS" evidence="7">
    <location>
        <begin position="149"/>
        <end position="219"/>
    </location>
</feature>
<dbReference type="CDD" id="cd00082">
    <property type="entry name" value="HisKA"/>
    <property type="match status" value="1"/>
</dbReference>
<dbReference type="EC" id="2.7.13.3" evidence="2"/>
<organism evidence="9 10">
    <name type="scientific">Salinibacter ruber (strain M8)</name>
    <dbReference type="NCBI Taxonomy" id="761659"/>
    <lineage>
        <taxon>Bacteria</taxon>
        <taxon>Pseudomonadati</taxon>
        <taxon>Rhodothermota</taxon>
        <taxon>Rhodothermia</taxon>
        <taxon>Rhodothermales</taxon>
        <taxon>Salinibacteraceae</taxon>
        <taxon>Salinibacter</taxon>
    </lineage>
</organism>
<dbReference type="InterPro" id="IPR052162">
    <property type="entry name" value="Sensor_kinase/Photoreceptor"/>
</dbReference>
<dbReference type="InterPro" id="IPR004358">
    <property type="entry name" value="Sig_transdc_His_kin-like_C"/>
</dbReference>
<evidence type="ECO:0000259" key="6">
    <source>
        <dbReference type="PROSITE" id="PS50109"/>
    </source>
</evidence>
<dbReference type="PANTHER" id="PTHR43304:SF1">
    <property type="entry name" value="PAC DOMAIN-CONTAINING PROTEIN"/>
    <property type="match status" value="1"/>
</dbReference>
<dbReference type="SMART" id="SM00388">
    <property type="entry name" value="HisKA"/>
    <property type="match status" value="1"/>
</dbReference>
<dbReference type="Gene3D" id="3.30.450.20">
    <property type="entry name" value="PAS domain"/>
    <property type="match status" value="4"/>
</dbReference>
<dbReference type="InterPro" id="IPR000014">
    <property type="entry name" value="PAS"/>
</dbReference>
<dbReference type="SUPFAM" id="SSF47384">
    <property type="entry name" value="Homodimeric domain of signal transducing histidine kinase"/>
    <property type="match status" value="1"/>
</dbReference>
<evidence type="ECO:0000256" key="2">
    <source>
        <dbReference type="ARBA" id="ARBA00012438"/>
    </source>
</evidence>
<dbReference type="PANTHER" id="PTHR43304">
    <property type="entry name" value="PHYTOCHROME-LIKE PROTEIN CPH1"/>
    <property type="match status" value="1"/>
</dbReference>
<evidence type="ECO:0000313" key="10">
    <source>
        <dbReference type="Proteomes" id="UP000000933"/>
    </source>
</evidence>
<evidence type="ECO:0000313" key="9">
    <source>
        <dbReference type="EMBL" id="CBH23473.1"/>
    </source>
</evidence>
<dbReference type="InterPro" id="IPR013656">
    <property type="entry name" value="PAS_4"/>
</dbReference>
<proteinExistence type="predicted"/>
<dbReference type="SMART" id="SM00091">
    <property type="entry name" value="PAS"/>
    <property type="match status" value="4"/>
</dbReference>
<accession>D5H618</accession>
<dbReference type="InterPro" id="IPR003661">
    <property type="entry name" value="HisK_dim/P_dom"/>
</dbReference>
<dbReference type="PROSITE" id="PS50113">
    <property type="entry name" value="PAC"/>
    <property type="match status" value="1"/>
</dbReference>
<feature type="domain" description="PAS" evidence="7">
    <location>
        <begin position="397"/>
        <end position="474"/>
    </location>
</feature>
<feature type="domain" description="PAS" evidence="7">
    <location>
        <begin position="32"/>
        <end position="102"/>
    </location>
</feature>
<comment type="catalytic activity">
    <reaction evidence="1">
        <text>ATP + protein L-histidine = ADP + protein N-phospho-L-histidine.</text>
        <dbReference type="EC" id="2.7.13.3"/>
    </reaction>
</comment>
<dbReference type="GO" id="GO:0000155">
    <property type="term" value="F:phosphorelay sensor kinase activity"/>
    <property type="evidence" value="ECO:0007669"/>
    <property type="project" value="InterPro"/>
</dbReference>
<keyword evidence="4" id="KW-0808">Transferase</keyword>
<keyword evidence="3" id="KW-0597">Phosphoprotein</keyword>
<reference evidence="9 10" key="1">
    <citation type="journal article" date="2010" name="ISME J.">
        <title>Fine-scale evolution: genomic, phenotypic and ecological differentiation in two coexisting Salinibacter ruber strains.</title>
        <authorList>
            <person name="Pena A."/>
            <person name="Teeling H."/>
            <person name="Huerta-Cepas J."/>
            <person name="Santos F."/>
            <person name="Yarza P."/>
            <person name="Brito-Echeverria J."/>
            <person name="Lucio M."/>
            <person name="Schmitt-Kopplin P."/>
            <person name="Meseguer I."/>
            <person name="Schenowitz C."/>
            <person name="Dossat C."/>
            <person name="Barbe V."/>
            <person name="Dopazo J."/>
            <person name="Rossello-Mora R."/>
            <person name="Schuler M."/>
            <person name="Glockner F.O."/>
            <person name="Amann R."/>
            <person name="Gabaldon T."/>
            <person name="Anton J."/>
        </authorList>
    </citation>
    <scope>NUCLEOTIDE SEQUENCE [LARGE SCALE GENOMIC DNA]</scope>
    <source>
        <strain evidence="9 10">M8</strain>
    </source>
</reference>
<dbReference type="NCBIfam" id="TIGR00229">
    <property type="entry name" value="sensory_box"/>
    <property type="match status" value="4"/>
</dbReference>
<reference evidence="10" key="2">
    <citation type="submission" date="2010-04" db="EMBL/GenBank/DDBJ databases">
        <title>Genome sequence of Salinibacter ruber M8.</title>
        <authorList>
            <consortium name="Genoscope"/>
        </authorList>
    </citation>
    <scope>NUCLEOTIDE SEQUENCE [LARGE SCALE GENOMIC DNA]</scope>
    <source>
        <strain evidence="10">M8</strain>
    </source>
</reference>
<dbReference type="SUPFAM" id="SSF55785">
    <property type="entry name" value="PYP-like sensor domain (PAS domain)"/>
    <property type="match status" value="4"/>
</dbReference>
<dbReference type="InterPro" id="IPR036890">
    <property type="entry name" value="HATPase_C_sf"/>
</dbReference>
<feature type="domain" description="PAS" evidence="7">
    <location>
        <begin position="274"/>
        <end position="316"/>
    </location>
</feature>
<evidence type="ECO:0000259" key="8">
    <source>
        <dbReference type="PROSITE" id="PS50113"/>
    </source>
</evidence>
<dbReference type="AlphaFoldDB" id="D5H618"/>
<evidence type="ECO:0000259" key="7">
    <source>
        <dbReference type="PROSITE" id="PS50112"/>
    </source>
</evidence>
<dbReference type="SMART" id="SM00387">
    <property type="entry name" value="HATPase_c"/>
    <property type="match status" value="1"/>
</dbReference>
<evidence type="ECO:0000256" key="4">
    <source>
        <dbReference type="ARBA" id="ARBA00022679"/>
    </source>
</evidence>
<gene>
    <name evidence="9" type="ordered locus">SRM_00552</name>
</gene>
<dbReference type="PROSITE" id="PS50109">
    <property type="entry name" value="HIS_KIN"/>
    <property type="match status" value="1"/>
</dbReference>
<dbReference type="InterPro" id="IPR005467">
    <property type="entry name" value="His_kinase_dom"/>
</dbReference>
<dbReference type="PROSITE" id="PS50112">
    <property type="entry name" value="PAS"/>
    <property type="match status" value="4"/>
</dbReference>
<protein>
    <recommendedName>
        <fullName evidence="2">histidine kinase</fullName>
        <ecNumber evidence="2">2.7.13.3</ecNumber>
    </recommendedName>
</protein>
<evidence type="ECO:0000256" key="1">
    <source>
        <dbReference type="ARBA" id="ARBA00000085"/>
    </source>
</evidence>
<dbReference type="InterPro" id="IPR035965">
    <property type="entry name" value="PAS-like_dom_sf"/>
</dbReference>
<feature type="domain" description="Histidine kinase" evidence="6">
    <location>
        <begin position="538"/>
        <end position="729"/>
    </location>
</feature>
<dbReference type="Gene3D" id="1.10.287.130">
    <property type="match status" value="1"/>
</dbReference>
<feature type="domain" description="PAC" evidence="8">
    <location>
        <begin position="220"/>
        <end position="273"/>
    </location>
</feature>